<feature type="transmembrane region" description="Helical" evidence="7">
    <location>
        <begin position="94"/>
        <end position="113"/>
    </location>
</feature>
<dbReference type="InterPro" id="IPR005828">
    <property type="entry name" value="MFS_sugar_transport-like"/>
</dbReference>
<feature type="transmembrane region" description="Helical" evidence="7">
    <location>
        <begin position="153"/>
        <end position="175"/>
    </location>
</feature>
<feature type="transmembrane region" description="Helical" evidence="7">
    <location>
        <begin position="350"/>
        <end position="370"/>
    </location>
</feature>
<accession>A0A4P9ZFI8</accession>
<dbReference type="AlphaFoldDB" id="A0A4P9ZFI8"/>
<comment type="similarity">
    <text evidence="2">Belongs to the major facilitator superfamily. Sugar transporter (TC 2.A.1.1) family.</text>
</comment>
<protein>
    <submittedName>
        <fullName evidence="9">MFS general substrate transporter</fullName>
    </submittedName>
</protein>
<dbReference type="InterPro" id="IPR036259">
    <property type="entry name" value="MFS_trans_sf"/>
</dbReference>
<organism evidence="9 10">
    <name type="scientific">Metschnikowia bicuspidata</name>
    <dbReference type="NCBI Taxonomy" id="27322"/>
    <lineage>
        <taxon>Eukaryota</taxon>
        <taxon>Fungi</taxon>
        <taxon>Dikarya</taxon>
        <taxon>Ascomycota</taxon>
        <taxon>Saccharomycotina</taxon>
        <taxon>Pichiomycetes</taxon>
        <taxon>Metschnikowiaceae</taxon>
        <taxon>Metschnikowia</taxon>
    </lineage>
</organism>
<evidence type="ECO:0000256" key="3">
    <source>
        <dbReference type="ARBA" id="ARBA00022448"/>
    </source>
</evidence>
<sequence>MKHKRLCIHKFEILESQAVENLTLVDRFLDCDMHLNFKNKQHMVYLSGAFAAAASLLSDLDQSIISGASIGMNKDLHIKEHQIPITEWAGRRSALIISCIWYTIGAGLCAGARSEYLWYAGRFILGVGVGIEGGIVGIYISESVPANVRGNSVFMYQFNIALGEVLGFAVAAIFYPFKGGWQFMLGSSLMLSSLLFLGLLFLLESPRRLRLRDTSDEAARLELLEMRQAALQELFTIPRNRRALTYAVIMVTLGQMAGVNAVMYCMSMMAAIGFNKNSMFMSRFGGNIVGFFVGLVLVGVDYRFDVHTQRSASTAVYLSGLILYFLFFGSYSTLTWVIPSESFDLKTRSLGMTICSAFFFLWAFTVAYNLSKMSDAFTYTGLPLAFYGGIAFLGFIYQMCFMPETKDKTLEEIDDIFNHSAFTLALKNLDNLKKASGDGL</sequence>
<dbReference type="GO" id="GO:0016020">
    <property type="term" value="C:membrane"/>
    <property type="evidence" value="ECO:0007669"/>
    <property type="project" value="UniProtKB-SubCell"/>
</dbReference>
<dbReference type="GO" id="GO:0022857">
    <property type="term" value="F:transmembrane transporter activity"/>
    <property type="evidence" value="ECO:0007669"/>
    <property type="project" value="InterPro"/>
</dbReference>
<evidence type="ECO:0000313" key="9">
    <source>
        <dbReference type="EMBL" id="RKP31608.1"/>
    </source>
</evidence>
<feature type="domain" description="Major facilitator superfamily (MFS) profile" evidence="8">
    <location>
        <begin position="1"/>
        <end position="406"/>
    </location>
</feature>
<dbReference type="Proteomes" id="UP000268321">
    <property type="component" value="Unassembled WGS sequence"/>
</dbReference>
<feature type="transmembrane region" description="Helical" evidence="7">
    <location>
        <begin position="244"/>
        <end position="272"/>
    </location>
</feature>
<evidence type="ECO:0000256" key="1">
    <source>
        <dbReference type="ARBA" id="ARBA00004141"/>
    </source>
</evidence>
<name>A0A4P9ZFI8_9ASCO</name>
<keyword evidence="10" id="KW-1185">Reference proteome</keyword>
<evidence type="ECO:0000256" key="4">
    <source>
        <dbReference type="ARBA" id="ARBA00022692"/>
    </source>
</evidence>
<feature type="transmembrane region" description="Helical" evidence="7">
    <location>
        <begin position="284"/>
        <end position="304"/>
    </location>
</feature>
<evidence type="ECO:0000256" key="2">
    <source>
        <dbReference type="ARBA" id="ARBA00010992"/>
    </source>
</evidence>
<evidence type="ECO:0000313" key="10">
    <source>
        <dbReference type="Proteomes" id="UP000268321"/>
    </source>
</evidence>
<proteinExistence type="inferred from homology"/>
<dbReference type="SUPFAM" id="SSF103473">
    <property type="entry name" value="MFS general substrate transporter"/>
    <property type="match status" value="1"/>
</dbReference>
<keyword evidence="6 7" id="KW-0472">Membrane</keyword>
<feature type="transmembrane region" description="Helical" evidence="7">
    <location>
        <begin position="181"/>
        <end position="203"/>
    </location>
</feature>
<reference evidence="10" key="1">
    <citation type="journal article" date="2018" name="Nat. Microbiol.">
        <title>Leveraging single-cell genomics to expand the fungal tree of life.</title>
        <authorList>
            <person name="Ahrendt S.R."/>
            <person name="Quandt C.A."/>
            <person name="Ciobanu D."/>
            <person name="Clum A."/>
            <person name="Salamov A."/>
            <person name="Andreopoulos B."/>
            <person name="Cheng J.F."/>
            <person name="Woyke T."/>
            <person name="Pelin A."/>
            <person name="Henrissat B."/>
            <person name="Reynolds N.K."/>
            <person name="Benny G.L."/>
            <person name="Smith M.E."/>
            <person name="James T.Y."/>
            <person name="Grigoriev I.V."/>
        </authorList>
    </citation>
    <scope>NUCLEOTIDE SEQUENCE [LARGE SCALE GENOMIC DNA]</scope>
    <source>
        <strain evidence="10">Baker2002</strain>
    </source>
</reference>
<dbReference type="InterPro" id="IPR050814">
    <property type="entry name" value="Myo-inositol_Transporter"/>
</dbReference>
<keyword evidence="5 7" id="KW-1133">Transmembrane helix</keyword>
<comment type="subcellular location">
    <subcellularLocation>
        <location evidence="1">Membrane</location>
        <topology evidence="1">Multi-pass membrane protein</topology>
    </subcellularLocation>
</comment>
<evidence type="ECO:0000259" key="8">
    <source>
        <dbReference type="PROSITE" id="PS50850"/>
    </source>
</evidence>
<dbReference type="Gene3D" id="1.20.1250.20">
    <property type="entry name" value="MFS general substrate transporter like domains"/>
    <property type="match status" value="1"/>
</dbReference>
<feature type="transmembrane region" description="Helical" evidence="7">
    <location>
        <begin position="377"/>
        <end position="397"/>
    </location>
</feature>
<dbReference type="Pfam" id="PF00083">
    <property type="entry name" value="Sugar_tr"/>
    <property type="match status" value="1"/>
</dbReference>
<dbReference type="PANTHER" id="PTHR48020">
    <property type="entry name" value="PROTON MYO-INOSITOL COTRANSPORTER"/>
    <property type="match status" value="1"/>
</dbReference>
<dbReference type="InterPro" id="IPR005829">
    <property type="entry name" value="Sugar_transporter_CS"/>
</dbReference>
<dbReference type="PANTHER" id="PTHR48020:SF9">
    <property type="entry name" value="MAJOR FACILITATOR SUPERFAMILY (MFS) PROFILE DOMAIN-CONTAINING PROTEIN"/>
    <property type="match status" value="1"/>
</dbReference>
<keyword evidence="4 7" id="KW-0812">Transmembrane</keyword>
<keyword evidence="3" id="KW-0813">Transport</keyword>
<gene>
    <name evidence="9" type="ORF">METBISCDRAFT_30068</name>
</gene>
<evidence type="ECO:0000256" key="6">
    <source>
        <dbReference type="ARBA" id="ARBA00023136"/>
    </source>
</evidence>
<dbReference type="PROSITE" id="PS00217">
    <property type="entry name" value="SUGAR_TRANSPORT_2"/>
    <property type="match status" value="1"/>
</dbReference>
<evidence type="ECO:0000256" key="5">
    <source>
        <dbReference type="ARBA" id="ARBA00022989"/>
    </source>
</evidence>
<evidence type="ECO:0000256" key="7">
    <source>
        <dbReference type="SAM" id="Phobius"/>
    </source>
</evidence>
<dbReference type="OrthoDB" id="6339427at2759"/>
<dbReference type="InterPro" id="IPR020846">
    <property type="entry name" value="MFS_dom"/>
</dbReference>
<feature type="transmembrane region" description="Helical" evidence="7">
    <location>
        <begin position="119"/>
        <end position="141"/>
    </location>
</feature>
<dbReference type="EMBL" id="ML004439">
    <property type="protein sequence ID" value="RKP31608.1"/>
    <property type="molecule type" value="Genomic_DNA"/>
</dbReference>
<dbReference type="PROSITE" id="PS50850">
    <property type="entry name" value="MFS"/>
    <property type="match status" value="1"/>
</dbReference>
<feature type="transmembrane region" description="Helical" evidence="7">
    <location>
        <begin position="316"/>
        <end position="338"/>
    </location>
</feature>